<keyword evidence="2 6" id="KW-0812">Transmembrane</keyword>
<evidence type="ECO:0000313" key="8">
    <source>
        <dbReference type="Proteomes" id="UP000683360"/>
    </source>
</evidence>
<reference evidence="7" key="1">
    <citation type="submission" date="2021-03" db="EMBL/GenBank/DDBJ databases">
        <authorList>
            <person name="Bekaert M."/>
        </authorList>
    </citation>
    <scope>NUCLEOTIDE SEQUENCE</scope>
</reference>
<accession>A0A8S3Q833</accession>
<feature type="transmembrane region" description="Helical" evidence="6">
    <location>
        <begin position="142"/>
        <end position="164"/>
    </location>
</feature>
<proteinExistence type="predicted"/>
<sequence length="354" mass="39578">MASGRTNSNAGVGRPRGWMFWTAYALGIAAFLFVFIAFASPYWYKSWSRVHSPLANVGLWHICLSGWVKPYDPSMRSYVGCWWIHSTFFEDVYDLIMPPWFRAVQALVIFTLLCNLGALAILTAYICDMYGSHFYDNRRPKLFFLSSILLFVAGGLVLIVSLVFAEKSRDGSWMPRPWLNYLSFSFGCNVMSGFASAFAGMIMFIKATDIRRKPDKKEPEGIEFDEKVAPSQASGSAYLPPMKSVYPAPQRLPPASYYSGPPRSHVSSRDNAPSISSSGSVFPPPPMPAQPMSGANGSDKKSESFIKKYKTGNQNHNLEKDGNETYQKDEGNSLKYYKVLNEQQSLNTTQKAGD</sequence>
<protein>
    <submittedName>
        <fullName evidence="7">Uncharacterized protein</fullName>
    </submittedName>
</protein>
<keyword evidence="8" id="KW-1185">Reference proteome</keyword>
<dbReference type="Gene3D" id="1.20.140.150">
    <property type="match status" value="1"/>
</dbReference>
<dbReference type="Pfam" id="PF13903">
    <property type="entry name" value="Claudin_2"/>
    <property type="match status" value="1"/>
</dbReference>
<evidence type="ECO:0000256" key="2">
    <source>
        <dbReference type="ARBA" id="ARBA00022692"/>
    </source>
</evidence>
<gene>
    <name evidence="7" type="ORF">MEDL_6926</name>
</gene>
<comment type="caution">
    <text evidence="7">The sequence shown here is derived from an EMBL/GenBank/DDBJ whole genome shotgun (WGS) entry which is preliminary data.</text>
</comment>
<feature type="compositionally biased region" description="Polar residues" evidence="5">
    <location>
        <begin position="269"/>
        <end position="280"/>
    </location>
</feature>
<feature type="transmembrane region" description="Helical" evidence="6">
    <location>
        <begin position="103"/>
        <end position="130"/>
    </location>
</feature>
<evidence type="ECO:0000313" key="7">
    <source>
        <dbReference type="EMBL" id="CAG2191738.1"/>
    </source>
</evidence>
<evidence type="ECO:0000256" key="3">
    <source>
        <dbReference type="ARBA" id="ARBA00022989"/>
    </source>
</evidence>
<feature type="region of interest" description="Disordered" evidence="5">
    <location>
        <begin position="215"/>
        <end position="235"/>
    </location>
</feature>
<keyword evidence="3 6" id="KW-1133">Transmembrane helix</keyword>
<dbReference type="PANTHER" id="PTHR21284">
    <property type="entry name" value="EG:80H7.2 PROTEIN"/>
    <property type="match status" value="1"/>
</dbReference>
<dbReference type="OrthoDB" id="6140671at2759"/>
<evidence type="ECO:0000256" key="1">
    <source>
        <dbReference type="ARBA" id="ARBA00004141"/>
    </source>
</evidence>
<evidence type="ECO:0000256" key="6">
    <source>
        <dbReference type="SAM" id="Phobius"/>
    </source>
</evidence>
<feature type="transmembrane region" description="Helical" evidence="6">
    <location>
        <begin position="184"/>
        <end position="205"/>
    </location>
</feature>
<keyword evidence="4 6" id="KW-0472">Membrane</keyword>
<evidence type="ECO:0000256" key="4">
    <source>
        <dbReference type="ARBA" id="ARBA00023136"/>
    </source>
</evidence>
<comment type="subcellular location">
    <subcellularLocation>
        <location evidence="1">Membrane</location>
        <topology evidence="1">Multi-pass membrane protein</topology>
    </subcellularLocation>
</comment>
<feature type="region of interest" description="Disordered" evidence="5">
    <location>
        <begin position="254"/>
        <end position="330"/>
    </location>
</feature>
<feature type="compositionally biased region" description="Basic and acidic residues" evidence="5">
    <location>
        <begin position="317"/>
        <end position="330"/>
    </location>
</feature>
<name>A0A8S3Q833_MYTED</name>
<feature type="transmembrane region" description="Helical" evidence="6">
    <location>
        <begin position="21"/>
        <end position="44"/>
    </location>
</feature>
<evidence type="ECO:0000256" key="5">
    <source>
        <dbReference type="SAM" id="MobiDB-lite"/>
    </source>
</evidence>
<dbReference type="InterPro" id="IPR004031">
    <property type="entry name" value="PMP22/EMP/MP20/Claudin"/>
</dbReference>
<dbReference type="PANTHER" id="PTHR21284:SF12">
    <property type="entry name" value="EG:80H7.2 PROTEIN"/>
    <property type="match status" value="1"/>
</dbReference>
<feature type="compositionally biased region" description="Basic and acidic residues" evidence="5">
    <location>
        <begin position="215"/>
        <end position="228"/>
    </location>
</feature>
<dbReference type="EMBL" id="CAJPWZ010000369">
    <property type="protein sequence ID" value="CAG2191738.1"/>
    <property type="molecule type" value="Genomic_DNA"/>
</dbReference>
<dbReference type="GO" id="GO:0016020">
    <property type="term" value="C:membrane"/>
    <property type="evidence" value="ECO:0007669"/>
    <property type="project" value="UniProtKB-SubCell"/>
</dbReference>
<dbReference type="Proteomes" id="UP000683360">
    <property type="component" value="Unassembled WGS sequence"/>
</dbReference>
<organism evidence="7 8">
    <name type="scientific">Mytilus edulis</name>
    <name type="common">Blue mussel</name>
    <dbReference type="NCBI Taxonomy" id="6550"/>
    <lineage>
        <taxon>Eukaryota</taxon>
        <taxon>Metazoa</taxon>
        <taxon>Spiralia</taxon>
        <taxon>Lophotrochozoa</taxon>
        <taxon>Mollusca</taxon>
        <taxon>Bivalvia</taxon>
        <taxon>Autobranchia</taxon>
        <taxon>Pteriomorphia</taxon>
        <taxon>Mytilida</taxon>
        <taxon>Mytiloidea</taxon>
        <taxon>Mytilidae</taxon>
        <taxon>Mytilinae</taxon>
        <taxon>Mytilus</taxon>
    </lineage>
</organism>
<dbReference type="AlphaFoldDB" id="A0A8S3Q833"/>